<organism evidence="1 2">
    <name type="scientific">Leptolyngbya foveolarum</name>
    <dbReference type="NCBI Taxonomy" id="47253"/>
    <lineage>
        <taxon>Bacteria</taxon>
        <taxon>Bacillati</taxon>
        <taxon>Cyanobacteriota</taxon>
        <taxon>Cyanophyceae</taxon>
        <taxon>Leptolyngbyales</taxon>
        <taxon>Leptolyngbyaceae</taxon>
        <taxon>Leptolyngbya group</taxon>
        <taxon>Leptolyngbya</taxon>
    </lineage>
</organism>
<name>A0A2W4TLE4_9CYAN</name>
<dbReference type="EMBL" id="QBMC01000278">
    <property type="protein sequence ID" value="PZO08414.1"/>
    <property type="molecule type" value="Genomic_DNA"/>
</dbReference>
<gene>
    <name evidence="1" type="ORF">DCF25_22250</name>
</gene>
<proteinExistence type="predicted"/>
<sequence>MPTQVVKPITAETFRPYAKLGKSNGKVQSRICALLLRLIQTDDPAKVKNLCSSEVAWLETEYSNPNTRTSAASRIKVRAGNNVVGRRVG</sequence>
<dbReference type="AlphaFoldDB" id="A0A2W4TLE4"/>
<dbReference type="Proteomes" id="UP000249354">
    <property type="component" value="Unassembled WGS sequence"/>
</dbReference>
<accession>A0A2W4TLE4</accession>
<protein>
    <submittedName>
        <fullName evidence="1">Uncharacterized protein</fullName>
    </submittedName>
</protein>
<evidence type="ECO:0000313" key="2">
    <source>
        <dbReference type="Proteomes" id="UP000249354"/>
    </source>
</evidence>
<reference evidence="1 2" key="2">
    <citation type="submission" date="2018-06" db="EMBL/GenBank/DDBJ databases">
        <title>Metagenomic assembly of (sub)arctic Cyanobacteria and their associated microbiome from non-axenic cultures.</title>
        <authorList>
            <person name="Baurain D."/>
        </authorList>
    </citation>
    <scope>NUCLEOTIDE SEQUENCE [LARGE SCALE GENOMIC DNA]</scope>
    <source>
        <strain evidence="1">ULC129bin1</strain>
    </source>
</reference>
<comment type="caution">
    <text evidence="1">The sequence shown here is derived from an EMBL/GenBank/DDBJ whole genome shotgun (WGS) entry which is preliminary data.</text>
</comment>
<reference evidence="2" key="1">
    <citation type="submission" date="2018-04" db="EMBL/GenBank/DDBJ databases">
        <authorList>
            <person name="Cornet L."/>
        </authorList>
    </citation>
    <scope>NUCLEOTIDE SEQUENCE [LARGE SCALE GENOMIC DNA]</scope>
</reference>
<evidence type="ECO:0000313" key="1">
    <source>
        <dbReference type="EMBL" id="PZO08414.1"/>
    </source>
</evidence>